<dbReference type="Gramene" id="TRITD4Av1G262040.1">
    <property type="protein sequence ID" value="TRITD4Av1G262040.1"/>
    <property type="gene ID" value="TRITD4Av1G262040"/>
</dbReference>
<evidence type="ECO:0000256" key="2">
    <source>
        <dbReference type="SAM" id="SignalP"/>
    </source>
</evidence>
<dbReference type="OMA" id="TTICANQ"/>
<feature type="signal peptide" evidence="2">
    <location>
        <begin position="1"/>
        <end position="25"/>
    </location>
</feature>
<evidence type="ECO:0000259" key="3">
    <source>
        <dbReference type="Pfam" id="PF13968"/>
    </source>
</evidence>
<accession>A0A9R0STG3</accession>
<organism evidence="4 5">
    <name type="scientific">Triticum turgidum subsp. durum</name>
    <name type="common">Durum wheat</name>
    <name type="synonym">Triticum durum</name>
    <dbReference type="NCBI Taxonomy" id="4567"/>
    <lineage>
        <taxon>Eukaryota</taxon>
        <taxon>Viridiplantae</taxon>
        <taxon>Streptophyta</taxon>
        <taxon>Embryophyta</taxon>
        <taxon>Tracheophyta</taxon>
        <taxon>Spermatophyta</taxon>
        <taxon>Magnoliopsida</taxon>
        <taxon>Liliopsida</taxon>
        <taxon>Poales</taxon>
        <taxon>Poaceae</taxon>
        <taxon>BOP clade</taxon>
        <taxon>Pooideae</taxon>
        <taxon>Triticodae</taxon>
        <taxon>Triticeae</taxon>
        <taxon>Triticinae</taxon>
        <taxon>Triticum</taxon>
    </lineage>
</organism>
<feature type="transmembrane region" description="Helical" evidence="1">
    <location>
        <begin position="174"/>
        <end position="193"/>
    </location>
</feature>
<feature type="transmembrane region" description="Helical" evidence="1">
    <location>
        <begin position="415"/>
        <end position="436"/>
    </location>
</feature>
<feature type="transmembrane region" description="Helical" evidence="1">
    <location>
        <begin position="376"/>
        <end position="395"/>
    </location>
</feature>
<feature type="transmembrane region" description="Helical" evidence="1">
    <location>
        <begin position="87"/>
        <end position="109"/>
    </location>
</feature>
<evidence type="ECO:0000313" key="4">
    <source>
        <dbReference type="EMBL" id="VAI00149.1"/>
    </source>
</evidence>
<reference evidence="4 5" key="1">
    <citation type="submission" date="2017-09" db="EMBL/GenBank/DDBJ databases">
        <authorList>
            <consortium name="International Durum Wheat Genome Sequencing Consortium (IDWGSC)"/>
            <person name="Milanesi L."/>
        </authorList>
    </citation>
    <scope>NUCLEOTIDE SEQUENCE [LARGE SCALE GENOMIC DNA]</scope>
    <source>
        <strain evidence="5">cv. Svevo</strain>
    </source>
</reference>
<dbReference type="Pfam" id="PF13968">
    <property type="entry name" value="DUF4220"/>
    <property type="match status" value="1"/>
</dbReference>
<feature type="chain" id="PRO_5040493556" description="DUF4220 domain-containing protein" evidence="2">
    <location>
        <begin position="26"/>
        <end position="784"/>
    </location>
</feature>
<keyword evidence="5" id="KW-1185">Reference proteome</keyword>
<sequence>MYSVWVLLWILYSSLHISMFPELEGDLSLGLRHGDTPAPEKSPSDMLMLIRTDKGLQINILAMLSAVLISIQVVLGSRRRRSRNKIIVNLVRVAYTVSFPVFGYTIGLIQSVEEPKQLESQLLWAVGLLLLIGSVDGMSAFSRQEVEDSKGVQAQHIIQTVLVLWLLVSRSNVSKGGVVLLLYFLLCWVYSILRVTQKMKALRKASSMHGLVRSAKVVADYMQDVYASGSGERNHIPMDDMAKCKYLVLGEEKDSSPPSKGPCYLSEVGGKGKLITFDMIWNSKDKLLLSPTPDDDQKPVPLKDTCLSFALFKLLSRRFCPGLPIAEEGNLEALKFVLAKDKHAFHLVEVELSFLYDFFYTKYPALFPAAPAALRVLRFVVLLGLFKVLLVDFIYDGITYYSNVPADLLENNTGYSSSHAVFFTLFNNVLVVFMILSIDILQDVATGYSNWAIVHYVCDYVYMRRRTDGDGSKGWWMMVKRWWNRGFGIRRVLIKWVAARRAKNPSQWWDNKLGQYSLLNSCGYTAHKTNAFSLLTLRLLEKTGEGRKRGKDITLSDEIKEEVLSSLRKSGGRLSVDRLGDLRNKVLQLDWVLFDLSSSTHMVLVWHIATTICANQEQQDQGTDQLPSSRRVATTLSSYCAYLLAFVPDMLPDHSYTATQILDAVILDAREHLGTIKTLSGRCEKMLQLGKPGSSSNIPVQQDMSILILGASLADKLLSENKRPPWKLLAGFWADLVLFLAPSDKADVHADHLASGGEFMTHLWALLTHAGIVHRPDIPAASIP</sequence>
<name>A0A9R0STG3_TRITD</name>
<gene>
    <name evidence="4" type="ORF">TRITD_4Av1G262040</name>
</gene>
<proteinExistence type="predicted"/>
<keyword evidence="1" id="KW-1133">Transmembrane helix</keyword>
<dbReference type="Pfam" id="PF04578">
    <property type="entry name" value="DUF594"/>
    <property type="match status" value="1"/>
</dbReference>
<dbReference type="PANTHER" id="PTHR31325">
    <property type="entry name" value="OS01G0798800 PROTEIN-RELATED"/>
    <property type="match status" value="1"/>
</dbReference>
<evidence type="ECO:0000313" key="5">
    <source>
        <dbReference type="Proteomes" id="UP000324705"/>
    </source>
</evidence>
<feature type="transmembrane region" description="Helical" evidence="1">
    <location>
        <begin position="56"/>
        <end position="75"/>
    </location>
</feature>
<evidence type="ECO:0000256" key="1">
    <source>
        <dbReference type="SAM" id="Phobius"/>
    </source>
</evidence>
<dbReference type="InterPro" id="IPR025315">
    <property type="entry name" value="DUF4220"/>
</dbReference>
<dbReference type="AlphaFoldDB" id="A0A9R0STG3"/>
<keyword evidence="1" id="KW-0472">Membrane</keyword>
<dbReference type="EMBL" id="LT934117">
    <property type="protein sequence ID" value="VAI00149.1"/>
    <property type="molecule type" value="Genomic_DNA"/>
</dbReference>
<keyword evidence="1" id="KW-0812">Transmembrane</keyword>
<keyword evidence="2" id="KW-0732">Signal</keyword>
<protein>
    <recommendedName>
        <fullName evidence="3">DUF4220 domain-containing protein</fullName>
    </recommendedName>
</protein>
<feature type="domain" description="DUF4220" evidence="3">
    <location>
        <begin position="93"/>
        <end position="520"/>
    </location>
</feature>
<dbReference type="Proteomes" id="UP000324705">
    <property type="component" value="Chromosome 4A"/>
</dbReference>
<dbReference type="InterPro" id="IPR007658">
    <property type="entry name" value="DUF594"/>
</dbReference>